<evidence type="ECO:0000256" key="3">
    <source>
        <dbReference type="ARBA" id="ARBA00022801"/>
    </source>
</evidence>
<dbReference type="PROSITE" id="PS00523">
    <property type="entry name" value="SULFATASE_1"/>
    <property type="match status" value="1"/>
</dbReference>
<name>A0A2A4G6C1_9FLAO</name>
<dbReference type="PROSITE" id="PS51257">
    <property type="entry name" value="PROKAR_LIPOPROTEIN"/>
    <property type="match status" value="1"/>
</dbReference>
<protein>
    <recommendedName>
        <fullName evidence="5">Sulfatase N-terminal domain-containing protein</fullName>
    </recommendedName>
</protein>
<dbReference type="Proteomes" id="UP000219559">
    <property type="component" value="Unassembled WGS sequence"/>
</dbReference>
<reference evidence="6 7" key="1">
    <citation type="submission" date="2017-04" db="EMBL/GenBank/DDBJ databases">
        <title>A new member of the family Flavobacteriaceae isolated from ascidians.</title>
        <authorList>
            <person name="Chen L."/>
        </authorList>
    </citation>
    <scope>NUCLEOTIDE SEQUENCE [LARGE SCALE GENOMIC DNA]</scope>
    <source>
        <strain evidence="6 7">HQA918</strain>
    </source>
</reference>
<dbReference type="PROSITE" id="PS00149">
    <property type="entry name" value="SULFATASE_2"/>
    <property type="match status" value="1"/>
</dbReference>
<evidence type="ECO:0000313" key="6">
    <source>
        <dbReference type="EMBL" id="PCE63981.1"/>
    </source>
</evidence>
<dbReference type="InterPro" id="IPR017850">
    <property type="entry name" value="Alkaline_phosphatase_core_sf"/>
</dbReference>
<proteinExistence type="inferred from homology"/>
<evidence type="ECO:0000256" key="4">
    <source>
        <dbReference type="ARBA" id="ARBA00022837"/>
    </source>
</evidence>
<comment type="caution">
    <text evidence="6">The sequence shown here is derived from an EMBL/GenBank/DDBJ whole genome shotgun (WGS) entry which is preliminary data.</text>
</comment>
<dbReference type="CDD" id="cd16143">
    <property type="entry name" value="ARS_like"/>
    <property type="match status" value="1"/>
</dbReference>
<dbReference type="InterPro" id="IPR000917">
    <property type="entry name" value="Sulfatase_N"/>
</dbReference>
<keyword evidence="2" id="KW-0479">Metal-binding</keyword>
<keyword evidence="7" id="KW-1185">Reference proteome</keyword>
<dbReference type="Gene3D" id="3.30.1120.10">
    <property type="match status" value="1"/>
</dbReference>
<keyword evidence="3" id="KW-0378">Hydrolase</keyword>
<sequence length="513" mass="57409">MKQFYRPFFSFLACGLLFLSCQEKSKSTPKKEATPNVVFILADDLGYGDVQALNPESKIPTPEINRLAEAGMVFTDAHSNSAVCTPTRYGVVTGRYAWRTRMKRGVLNGYSKHLIDPERTTVADLFKSKGYATACIGKWHLGMDLPLKAETKNSIYKIDASGVVQNGPLENGFDYFYGITASLDFPPYGYIENDRFTEKLIDSMPKGNFPAYARMGEKGPNFDMQESLDEITRIAQEYIVSKKDSPFFLYLPLTAPHKPVLPHKRFRGNTDLGDYGDFVTQVDWTVGQVLKTLKEQGLEENTLVVLTSDNGSFMHRIGENPKFPEGSAGHTEDVTKQAFKTENHQANYRFRGTKADVYEGGHRVPFLVRWPAGFTAGKSHYTITHTDFFATAAELIGADYDRTQAGEDSFSFLPLLKGEKGYSREPVINHSANGVFAIRDGRWKLVLAQGSGGRLPPKGKAFEGPYQLFDLEADPSETTNLAQAQRQQLFKMLQAFDTIHQRTETAVVHPIRP</sequence>
<evidence type="ECO:0000256" key="2">
    <source>
        <dbReference type="ARBA" id="ARBA00022723"/>
    </source>
</evidence>
<dbReference type="RefSeq" id="WP_097442699.1">
    <property type="nucleotide sequence ID" value="NZ_NBWU01000004.1"/>
</dbReference>
<dbReference type="SUPFAM" id="SSF53649">
    <property type="entry name" value="Alkaline phosphatase-like"/>
    <property type="match status" value="1"/>
</dbReference>
<dbReference type="GO" id="GO:0004065">
    <property type="term" value="F:arylsulfatase activity"/>
    <property type="evidence" value="ECO:0007669"/>
    <property type="project" value="TreeGrafter"/>
</dbReference>
<dbReference type="Pfam" id="PF00884">
    <property type="entry name" value="Sulfatase"/>
    <property type="match status" value="1"/>
</dbReference>
<dbReference type="OrthoDB" id="9765065at2"/>
<dbReference type="GO" id="GO:0046872">
    <property type="term" value="F:metal ion binding"/>
    <property type="evidence" value="ECO:0007669"/>
    <property type="project" value="UniProtKB-KW"/>
</dbReference>
<evidence type="ECO:0000313" key="7">
    <source>
        <dbReference type="Proteomes" id="UP000219559"/>
    </source>
</evidence>
<evidence type="ECO:0000256" key="1">
    <source>
        <dbReference type="ARBA" id="ARBA00008779"/>
    </source>
</evidence>
<gene>
    <name evidence="6" type="ORF">B7P33_12060</name>
</gene>
<organism evidence="6 7">
    <name type="scientific">Sediminicola luteus</name>
    <dbReference type="NCBI Taxonomy" id="319238"/>
    <lineage>
        <taxon>Bacteria</taxon>
        <taxon>Pseudomonadati</taxon>
        <taxon>Bacteroidota</taxon>
        <taxon>Flavobacteriia</taxon>
        <taxon>Flavobacteriales</taxon>
        <taxon>Flavobacteriaceae</taxon>
        <taxon>Sediminicola</taxon>
    </lineage>
</organism>
<dbReference type="InterPro" id="IPR024607">
    <property type="entry name" value="Sulfatase_CS"/>
</dbReference>
<accession>A0A2A4G6C1</accession>
<dbReference type="AlphaFoldDB" id="A0A2A4G6C1"/>
<dbReference type="PANTHER" id="PTHR42693">
    <property type="entry name" value="ARYLSULFATASE FAMILY MEMBER"/>
    <property type="match status" value="1"/>
</dbReference>
<dbReference type="InterPro" id="IPR050738">
    <property type="entry name" value="Sulfatase"/>
</dbReference>
<keyword evidence="4" id="KW-0106">Calcium</keyword>
<dbReference type="PANTHER" id="PTHR42693:SF53">
    <property type="entry name" value="ENDO-4-O-SULFATASE"/>
    <property type="match status" value="1"/>
</dbReference>
<comment type="similarity">
    <text evidence="1">Belongs to the sulfatase family.</text>
</comment>
<dbReference type="Gene3D" id="3.40.720.10">
    <property type="entry name" value="Alkaline Phosphatase, subunit A"/>
    <property type="match status" value="1"/>
</dbReference>
<feature type="domain" description="Sulfatase N-terminal" evidence="5">
    <location>
        <begin position="35"/>
        <end position="397"/>
    </location>
</feature>
<evidence type="ECO:0000259" key="5">
    <source>
        <dbReference type="Pfam" id="PF00884"/>
    </source>
</evidence>
<dbReference type="EMBL" id="NBWU01000004">
    <property type="protein sequence ID" value="PCE63981.1"/>
    <property type="molecule type" value="Genomic_DNA"/>
</dbReference>